<protein>
    <recommendedName>
        <fullName evidence="1">Sliding clamp</fullName>
    </recommendedName>
    <alternativeName>
        <fullName evidence="1">DNA polymerase accessory protein Gp45</fullName>
    </alternativeName>
    <alternativeName>
        <fullName evidence="1">DNA polymerase clamp</fullName>
    </alternativeName>
</protein>
<dbReference type="GO" id="GO:0030337">
    <property type="term" value="F:DNA polymerase processivity factor activity"/>
    <property type="evidence" value="ECO:0007669"/>
    <property type="project" value="UniProtKB-UniRule"/>
</dbReference>
<keyword evidence="1" id="KW-1195">Viral transcription</keyword>
<dbReference type="HAMAP" id="MF_04161">
    <property type="entry name" value="Sliding_clamp_T4"/>
    <property type="match status" value="1"/>
</dbReference>
<comment type="similarity">
    <text evidence="1">Belongs to the Tevenvirinae sliding clamp family.</text>
</comment>
<evidence type="ECO:0000259" key="2">
    <source>
        <dbReference type="Pfam" id="PF09116"/>
    </source>
</evidence>
<dbReference type="SUPFAM" id="SSF55979">
    <property type="entry name" value="DNA clamp"/>
    <property type="match status" value="2"/>
</dbReference>
<dbReference type="GO" id="GO:0039693">
    <property type="term" value="P:viral DNA genome replication"/>
    <property type="evidence" value="ECO:0007669"/>
    <property type="project" value="UniProtKB-UniRule"/>
</dbReference>
<accession>A0A6J5T4K4</accession>
<dbReference type="InterPro" id="IPR015200">
    <property type="entry name" value="Sliding_clamp_C"/>
</dbReference>
<comment type="function">
    <text evidence="1">Sliding clamp that encircles the genomic DNA and links the DNA polymerase to the template to control the processivity of DNA synthesis. Responsible for tethering the catalytic subunit of DNA polymerase to DNA during high-speed replication. Interaction with the sliding-clamp-loader opens the sliding clamp so that it can be loaded around the DNA template. During transcription, encircles the DNA and tethers host RNA polymerase (RNAP) to it.</text>
</comment>
<dbReference type="GO" id="GO:0019083">
    <property type="term" value="P:viral transcription"/>
    <property type="evidence" value="ECO:0007669"/>
    <property type="project" value="UniProtKB-UniRule"/>
</dbReference>
<feature type="domain" description="Sliding clamp C-terminal" evidence="2">
    <location>
        <begin position="116"/>
        <end position="216"/>
    </location>
</feature>
<comment type="subunit">
    <text evidence="1">Homotrimer. Interacts with the viral DNA polymerase; this interaction constitutes the polymerase holoenzyme. Interacts with the sliding-clamp-loader; this interaction allows the sliding-clamp-loader to open the sliding clamp. Interacts with the viral DNA ligase. Part of the replicase complex that includes the DNA polymerase, the polymerase clamp, the clamp loader complex, the single-stranded DNA binding protein, the primase, the helicase and the helicase assembly factor. Interacts with the viral RNA polymerase (RNAP). Part of the transcription activation complex containing host RNAP, the viral RNA polymerase sigma-like factor, the late transcription coactivator, and the sliding clamp.</text>
</comment>
<dbReference type="Gene3D" id="3.70.10.10">
    <property type="match status" value="1"/>
</dbReference>
<keyword evidence="1" id="KW-1194">Viral DNA replication</keyword>
<gene>
    <name evidence="3" type="ORF">UFOVP1655_201</name>
</gene>
<keyword evidence="1" id="KW-0235">DNA replication</keyword>
<evidence type="ECO:0000313" key="3">
    <source>
        <dbReference type="EMBL" id="CAB4222725.1"/>
    </source>
</evidence>
<evidence type="ECO:0000256" key="1">
    <source>
        <dbReference type="HAMAP-Rule" id="MF_04161"/>
    </source>
</evidence>
<proteinExistence type="inferred from homology"/>
<dbReference type="InterPro" id="IPR046389">
    <property type="entry name" value="Sliding_clamp_T4"/>
</dbReference>
<sequence length="222" mass="24931">MKLSNQTLSILKNFSTINKGIQFKVGNKLATVSTGKTVLANAVLHDEFPKDFCVYDLNQFLSVHSLFKDSVELEFEESNVVFISGRSKIKYRMTAPEMIVLPPENSIILPSVDCSFTLTAEDYEWIMKTCSVLSSPHIGIKSDGEKIEIITFDANDDSAHTNSIEVGESDGRTYTVVFKVENIKMIPATYDVNISFKGFAHFKNTVEDVQYWVAFESNESKV</sequence>
<dbReference type="Pfam" id="PF09116">
    <property type="entry name" value="gp45-slide_C"/>
    <property type="match status" value="1"/>
</dbReference>
<dbReference type="EMBL" id="LR797523">
    <property type="protein sequence ID" value="CAB4222725.1"/>
    <property type="molecule type" value="Genomic_DNA"/>
</dbReference>
<name>A0A6J5T4K4_9CAUD</name>
<organism evidence="3">
    <name type="scientific">uncultured Caudovirales phage</name>
    <dbReference type="NCBI Taxonomy" id="2100421"/>
    <lineage>
        <taxon>Viruses</taxon>
        <taxon>Duplodnaviria</taxon>
        <taxon>Heunggongvirae</taxon>
        <taxon>Uroviricota</taxon>
        <taxon>Caudoviricetes</taxon>
        <taxon>Peduoviridae</taxon>
        <taxon>Maltschvirus</taxon>
        <taxon>Maltschvirus maltsch</taxon>
    </lineage>
</organism>
<reference evidence="3" key="1">
    <citation type="submission" date="2020-05" db="EMBL/GenBank/DDBJ databases">
        <authorList>
            <person name="Chiriac C."/>
            <person name="Salcher M."/>
            <person name="Ghai R."/>
            <person name="Kavagutti S V."/>
        </authorList>
    </citation>
    <scope>NUCLEOTIDE SEQUENCE</scope>
</reference>
<dbReference type="InterPro" id="IPR046938">
    <property type="entry name" value="DNA_clamp_sf"/>
</dbReference>
<dbReference type="GO" id="GO:0006260">
    <property type="term" value="P:DNA replication"/>
    <property type="evidence" value="ECO:0007669"/>
    <property type="project" value="UniProtKB-KW"/>
</dbReference>